<sequence length="31" mass="3687">MNQRATLIYELKNLKKVYQQQPVISIGRLQI</sequence>
<dbReference type="AlphaFoldDB" id="A0A382P3N3"/>
<dbReference type="EMBL" id="UINC01104216">
    <property type="protein sequence ID" value="SVC67205.1"/>
    <property type="molecule type" value="Genomic_DNA"/>
</dbReference>
<protein>
    <submittedName>
        <fullName evidence="1">Uncharacterized protein</fullName>
    </submittedName>
</protein>
<proteinExistence type="predicted"/>
<evidence type="ECO:0000313" key="1">
    <source>
        <dbReference type="EMBL" id="SVC67205.1"/>
    </source>
</evidence>
<feature type="non-terminal residue" evidence="1">
    <location>
        <position position="31"/>
    </location>
</feature>
<reference evidence="1" key="1">
    <citation type="submission" date="2018-05" db="EMBL/GenBank/DDBJ databases">
        <authorList>
            <person name="Lanie J.A."/>
            <person name="Ng W.-L."/>
            <person name="Kazmierczak K.M."/>
            <person name="Andrzejewski T.M."/>
            <person name="Davidsen T.M."/>
            <person name="Wayne K.J."/>
            <person name="Tettelin H."/>
            <person name="Glass J.I."/>
            <person name="Rusch D."/>
            <person name="Podicherti R."/>
            <person name="Tsui H.-C.T."/>
            <person name="Winkler M.E."/>
        </authorList>
    </citation>
    <scope>NUCLEOTIDE SEQUENCE</scope>
</reference>
<accession>A0A382P3N3</accession>
<organism evidence="1">
    <name type="scientific">marine metagenome</name>
    <dbReference type="NCBI Taxonomy" id="408172"/>
    <lineage>
        <taxon>unclassified sequences</taxon>
        <taxon>metagenomes</taxon>
        <taxon>ecological metagenomes</taxon>
    </lineage>
</organism>
<gene>
    <name evidence="1" type="ORF">METZ01_LOCUS320059</name>
</gene>
<name>A0A382P3N3_9ZZZZ</name>